<accession>F1AWW0</accession>
<evidence type="ECO:0000313" key="2">
    <source>
        <dbReference type="EMBL" id="ADY76936.1"/>
    </source>
</evidence>
<organismHost>
    <name type="scientific">Capra hircus</name>
    <name type="common">Goat</name>
    <dbReference type="NCBI Taxonomy" id="9925"/>
</organismHost>
<feature type="compositionally biased region" description="Polar residues" evidence="1">
    <location>
        <begin position="89"/>
        <end position="133"/>
    </location>
</feature>
<organism evidence="2 3">
    <name type="scientific">Orf virus</name>
    <name type="common">ORFV</name>
    <dbReference type="NCBI Taxonomy" id="10258"/>
    <lineage>
        <taxon>Viruses</taxon>
        <taxon>Varidnaviria</taxon>
        <taxon>Bamfordvirae</taxon>
        <taxon>Nucleocytoviricota</taxon>
        <taxon>Pokkesviricetes</taxon>
        <taxon>Chitovirales</taxon>
        <taxon>Poxviridae</taxon>
        <taxon>Chordopoxvirinae</taxon>
        <taxon>Parapoxvirus</taxon>
        <taxon>Parapoxvirus orf</taxon>
    </lineage>
</organism>
<feature type="region of interest" description="Disordered" evidence="1">
    <location>
        <begin position="89"/>
        <end position="161"/>
    </location>
</feature>
<proteinExistence type="predicted"/>
<organismHost>
    <name type="scientific">Homo sapiens</name>
    <name type="common">Human</name>
    <dbReference type="NCBI Taxonomy" id="9606"/>
</organismHost>
<evidence type="ECO:0000256" key="1">
    <source>
        <dbReference type="SAM" id="MobiDB-lite"/>
    </source>
</evidence>
<organismHost>
    <name type="scientific">Ovis aries</name>
    <name type="common">Sheep</name>
    <dbReference type="NCBI Taxonomy" id="9940"/>
</organismHost>
<reference evidence="2 3" key="1">
    <citation type="submission" date="2010-04" db="EMBL/GenBank/DDBJ databases">
        <title>Novel immune-modulators identified by a rapid, functional screen of the Parapox virus genome.</title>
        <authorList>
            <person name="McGuire M.J."/>
            <person name="Sykes K.F."/>
            <person name="Johnston S.A."/>
        </authorList>
    </citation>
    <scope>NUCLEOTIDE SEQUENCE [LARGE SCALE GENOMIC DNA]</scope>
    <source>
        <strain evidence="2">D1701</strain>
    </source>
</reference>
<sequence>MSITPCVPVLRSRSTTPVTGRASETSDPSIERTAPSAAGWRVSSRNITMCAETPRRLISCTASPSMSTVFEKYVNRVLSRTRKAEFETLSKSTISSSCTPMSNSVCTSAGSSRNTTARANPQFSARASASNTREAPPSGGRKAQGSGVRPSAGASPRSWSAKASSVSMRARALSKLFARSRMRSVCENIFSIAMSCTKGCSTYMLSTSSVGSARSVACRTLKLSRMCPPSSSCSTT</sequence>
<dbReference type="EMBL" id="HM133903">
    <property type="protein sequence ID" value="ADY76936.1"/>
    <property type="molecule type" value="Genomic_DNA"/>
</dbReference>
<feature type="compositionally biased region" description="Polar residues" evidence="1">
    <location>
        <begin position="12"/>
        <end position="28"/>
    </location>
</feature>
<name>F1AWW0_ORFV</name>
<evidence type="ECO:0000313" key="3">
    <source>
        <dbReference type="Proteomes" id="UP000103309"/>
    </source>
</evidence>
<dbReference type="Proteomes" id="UP000103309">
    <property type="component" value="Segment"/>
</dbReference>
<feature type="region of interest" description="Disordered" evidence="1">
    <location>
        <begin position="12"/>
        <end position="32"/>
    </location>
</feature>
<protein>
    <submittedName>
        <fullName evidence="2">PP146</fullName>
    </submittedName>
</protein>